<accession>A0A0F9P1B0</accession>
<evidence type="ECO:0000313" key="1">
    <source>
        <dbReference type="EMBL" id="KKM94870.1"/>
    </source>
</evidence>
<dbReference type="EMBL" id="LAZR01006083">
    <property type="protein sequence ID" value="KKM94870.1"/>
    <property type="molecule type" value="Genomic_DNA"/>
</dbReference>
<comment type="caution">
    <text evidence="1">The sequence shown here is derived from an EMBL/GenBank/DDBJ whole genome shotgun (WGS) entry which is preliminary data.</text>
</comment>
<reference evidence="1" key="1">
    <citation type="journal article" date="2015" name="Nature">
        <title>Complex archaea that bridge the gap between prokaryotes and eukaryotes.</title>
        <authorList>
            <person name="Spang A."/>
            <person name="Saw J.H."/>
            <person name="Jorgensen S.L."/>
            <person name="Zaremba-Niedzwiedzka K."/>
            <person name="Martijn J."/>
            <person name="Lind A.E."/>
            <person name="van Eijk R."/>
            <person name="Schleper C."/>
            <person name="Guy L."/>
            <person name="Ettema T.J."/>
        </authorList>
    </citation>
    <scope>NUCLEOTIDE SEQUENCE</scope>
</reference>
<gene>
    <name evidence="1" type="ORF">LCGC14_1194030</name>
</gene>
<sequence>MPLIKFSKEGLSLISRTWLVLEKSFKFRSNEGLFCISFTNFVSFCVAEYVWPLFNTRASLILA</sequence>
<name>A0A0F9P1B0_9ZZZZ</name>
<proteinExistence type="predicted"/>
<protein>
    <submittedName>
        <fullName evidence="1">Uncharacterized protein</fullName>
    </submittedName>
</protein>
<organism evidence="1">
    <name type="scientific">marine sediment metagenome</name>
    <dbReference type="NCBI Taxonomy" id="412755"/>
    <lineage>
        <taxon>unclassified sequences</taxon>
        <taxon>metagenomes</taxon>
        <taxon>ecological metagenomes</taxon>
    </lineage>
</organism>
<dbReference type="AlphaFoldDB" id="A0A0F9P1B0"/>